<dbReference type="AlphaFoldDB" id="A0A0D9X127"/>
<evidence type="ECO:0000313" key="3">
    <source>
        <dbReference type="Proteomes" id="UP000032180"/>
    </source>
</evidence>
<sequence length="404" mass="43073">MARGGGGGGGGGAVRLPPMNAMEILRESVRVLRADPHAFTSVLFFLLCPASGCLLLSAAALEGAAVLPLARRLLAAAAASGLPLTHFVKQLARHLAATLVASVASLPALLTLLLAARAAVAYAVAAVYAGKPHAAAELSLSHLARRAWPRLATTYALSCAAVAACLSSFLALLVTACSTLKAMLYPPDIVVCAGLVTVLAFSVAYAHTIVVFNLAGVVAVLEDIAGVNALRRSMRLMRGQTHVGLLIFLGSTIGLAFVEGLFEHRVKTLSYGDGSSRLWEGPLLVLMYSFVLLIDSMMSAVFYFTCRSSSLEILDEQGGLVEELEMMVGGNSVVRYICSYWGISEVDSGRFRHRMTLGGSQLWHHDYTLCLNCDGERTLDAFESLLLMIWWISLEKTGRRIGDT</sequence>
<evidence type="ECO:0000256" key="1">
    <source>
        <dbReference type="SAM" id="Phobius"/>
    </source>
</evidence>
<dbReference type="eggNOG" id="ENOG502QRVB">
    <property type="taxonomic scope" value="Eukaryota"/>
</dbReference>
<dbReference type="STRING" id="77586.A0A0D9X127"/>
<evidence type="ECO:0000313" key="2">
    <source>
        <dbReference type="EnsemblPlants" id="LPERR07G18100.1"/>
    </source>
</evidence>
<feature type="transmembrane region" description="Helical" evidence="1">
    <location>
        <begin position="38"/>
        <end position="61"/>
    </location>
</feature>
<proteinExistence type="predicted"/>
<dbReference type="EnsemblPlants" id="LPERR07G18100.1">
    <property type="protein sequence ID" value="LPERR07G18100.1"/>
    <property type="gene ID" value="LPERR07G18100"/>
</dbReference>
<keyword evidence="3" id="KW-1185">Reference proteome</keyword>
<dbReference type="Proteomes" id="UP000032180">
    <property type="component" value="Chromosome 7"/>
</dbReference>
<reference evidence="3" key="2">
    <citation type="submission" date="2013-12" db="EMBL/GenBank/DDBJ databases">
        <authorList>
            <person name="Yu Y."/>
            <person name="Lee S."/>
            <person name="de Baynast K."/>
            <person name="Wissotski M."/>
            <person name="Liu L."/>
            <person name="Talag J."/>
            <person name="Goicoechea J."/>
            <person name="Angelova A."/>
            <person name="Jetty R."/>
            <person name="Kudrna D."/>
            <person name="Golser W."/>
            <person name="Rivera L."/>
            <person name="Zhang J."/>
            <person name="Wing R."/>
        </authorList>
    </citation>
    <scope>NUCLEOTIDE SEQUENCE</scope>
</reference>
<protein>
    <submittedName>
        <fullName evidence="2">Uncharacterized protein</fullName>
    </submittedName>
</protein>
<accession>A0A0D9X127</accession>
<feature type="transmembrane region" description="Helical" evidence="1">
    <location>
        <begin position="151"/>
        <end position="174"/>
    </location>
</feature>
<keyword evidence="1" id="KW-0812">Transmembrane</keyword>
<organism evidence="2 3">
    <name type="scientific">Leersia perrieri</name>
    <dbReference type="NCBI Taxonomy" id="77586"/>
    <lineage>
        <taxon>Eukaryota</taxon>
        <taxon>Viridiplantae</taxon>
        <taxon>Streptophyta</taxon>
        <taxon>Embryophyta</taxon>
        <taxon>Tracheophyta</taxon>
        <taxon>Spermatophyta</taxon>
        <taxon>Magnoliopsida</taxon>
        <taxon>Liliopsida</taxon>
        <taxon>Poales</taxon>
        <taxon>Poaceae</taxon>
        <taxon>BOP clade</taxon>
        <taxon>Oryzoideae</taxon>
        <taxon>Oryzeae</taxon>
        <taxon>Oryzinae</taxon>
        <taxon>Leersia</taxon>
    </lineage>
</organism>
<feature type="transmembrane region" description="Helical" evidence="1">
    <location>
        <begin position="282"/>
        <end position="304"/>
    </location>
</feature>
<feature type="transmembrane region" description="Helical" evidence="1">
    <location>
        <begin position="194"/>
        <end position="221"/>
    </location>
</feature>
<reference evidence="2" key="3">
    <citation type="submission" date="2015-04" db="UniProtKB">
        <authorList>
            <consortium name="EnsemblPlants"/>
        </authorList>
    </citation>
    <scope>IDENTIFICATION</scope>
</reference>
<name>A0A0D9X127_9ORYZ</name>
<keyword evidence="1" id="KW-1133">Transmembrane helix</keyword>
<dbReference type="Gramene" id="LPERR07G18100.1">
    <property type="protein sequence ID" value="LPERR07G18100.1"/>
    <property type="gene ID" value="LPERR07G18100"/>
</dbReference>
<dbReference type="PANTHER" id="PTHR33133:SF1">
    <property type="entry name" value="EXPRESSED PROTEIN-RELATED"/>
    <property type="match status" value="1"/>
</dbReference>
<keyword evidence="1" id="KW-0472">Membrane</keyword>
<feature type="transmembrane region" description="Helical" evidence="1">
    <location>
        <begin position="104"/>
        <end position="130"/>
    </location>
</feature>
<reference evidence="2 3" key="1">
    <citation type="submission" date="2012-08" db="EMBL/GenBank/DDBJ databases">
        <title>Oryza genome evolution.</title>
        <authorList>
            <person name="Wing R.A."/>
        </authorList>
    </citation>
    <scope>NUCLEOTIDE SEQUENCE</scope>
</reference>
<feature type="transmembrane region" description="Helical" evidence="1">
    <location>
        <begin position="242"/>
        <end position="262"/>
    </location>
</feature>
<dbReference type="HOGENOM" id="CLU_840454_0_0_1"/>
<dbReference type="PANTHER" id="PTHR33133">
    <property type="entry name" value="OS08G0107100 PROTEIN-RELATED"/>
    <property type="match status" value="1"/>
</dbReference>